<dbReference type="STRING" id="360105.CCV52592_1895"/>
<dbReference type="Pfam" id="PF09925">
    <property type="entry name" value="DUF2157"/>
    <property type="match status" value="1"/>
</dbReference>
<protein>
    <submittedName>
        <fullName evidence="3">Hypothetical membrane protein (DUF2157 domain)</fullName>
    </submittedName>
</protein>
<feature type="transmembrane region" description="Helical" evidence="1">
    <location>
        <begin position="136"/>
        <end position="167"/>
    </location>
</feature>
<feature type="transmembrane region" description="Helical" evidence="1">
    <location>
        <begin position="78"/>
        <end position="96"/>
    </location>
</feature>
<feature type="transmembrane region" description="Helical" evidence="1">
    <location>
        <begin position="345"/>
        <end position="362"/>
    </location>
</feature>
<feature type="domain" description="DUF2157" evidence="2">
    <location>
        <begin position="15"/>
        <end position="154"/>
    </location>
</feature>
<keyword evidence="1" id="KW-0472">Membrane</keyword>
<feature type="transmembrane region" description="Helical" evidence="1">
    <location>
        <begin position="323"/>
        <end position="339"/>
    </location>
</feature>
<feature type="transmembrane region" description="Helical" evidence="1">
    <location>
        <begin position="261"/>
        <end position="281"/>
    </location>
</feature>
<dbReference type="AlphaFoldDB" id="A7GYJ6"/>
<evidence type="ECO:0000313" key="4">
    <source>
        <dbReference type="Proteomes" id="UP000006380"/>
    </source>
</evidence>
<feature type="transmembrane region" description="Helical" evidence="1">
    <location>
        <begin position="367"/>
        <end position="383"/>
    </location>
</feature>
<reference evidence="3" key="1">
    <citation type="submission" date="2016-07" db="EMBL/GenBank/DDBJ databases">
        <title>Comparative genomics of the Campylobacter concisus group.</title>
        <authorList>
            <person name="Miller W.G."/>
            <person name="Yee E."/>
            <person name="Chapman M.H."/>
            <person name="Huynh S."/>
            <person name="Bono J.L."/>
            <person name="On S.L.W."/>
            <person name="StLeger J."/>
            <person name="Foster G."/>
            <person name="Parker C.T."/>
        </authorList>
    </citation>
    <scope>NUCLEOTIDE SEQUENCE</scope>
    <source>
        <strain evidence="3">525.92</strain>
    </source>
</reference>
<evidence type="ECO:0000256" key="1">
    <source>
        <dbReference type="SAM" id="Phobius"/>
    </source>
</evidence>
<organism evidence="3 4">
    <name type="scientific">Campylobacter curvus (strain 525.92)</name>
    <dbReference type="NCBI Taxonomy" id="360105"/>
    <lineage>
        <taxon>Bacteria</taxon>
        <taxon>Pseudomonadati</taxon>
        <taxon>Campylobacterota</taxon>
        <taxon>Epsilonproteobacteria</taxon>
        <taxon>Campylobacterales</taxon>
        <taxon>Campylobacteraceae</taxon>
        <taxon>Campylobacter</taxon>
    </lineage>
</organism>
<feature type="transmembrane region" description="Helical" evidence="1">
    <location>
        <begin position="389"/>
        <end position="407"/>
    </location>
</feature>
<feature type="transmembrane region" description="Helical" evidence="1">
    <location>
        <begin position="199"/>
        <end position="216"/>
    </location>
</feature>
<gene>
    <name evidence="3" type="ORF">CCV52592_1895</name>
</gene>
<dbReference type="RefSeq" id="WP_011992307.1">
    <property type="nucleotide sequence ID" value="NC_009715.2"/>
</dbReference>
<sequence length="416" mass="46659">MNPFNKDFLSGEIVKWRDKGIIDTQTAQKIASLYNINLNSTHDTTSFILKLVAYQFFSLAFFTLIGANWEEIPRFGRLLIVLFVLALVNLGGFFTLKKGKENSATALFLLGNFCYGAAIALIAQIYHLGEHMADGVLLWAVGSFALSFAVGRSILIAQSLAIALFWFVMEIEFGLVMHGFLIFVAISCYVLWRDSSRILTGLIFISVFVYLVFAILRATPVELLDSIFIISIVFFALSYCMLCVSVALVVENFGKFHIAEYLKTTSITCGVVVLLVSMTFYDLDLLLFQTDMESVVFYKTVFGYVAAAFIVICALIFAKFRRYYSLLLCVGLFLLPILIENFSDYSKAIFSFISVLVGIVLIKQNYLNFGLIVIFCVAIVRYIDLIGDYIGASLLFMAFAVTVLVMSRKRRAKNEA</sequence>
<dbReference type="HOGENOM" id="CLU_055073_1_0_7"/>
<feature type="transmembrane region" description="Helical" evidence="1">
    <location>
        <begin position="301"/>
        <end position="318"/>
    </location>
</feature>
<evidence type="ECO:0000259" key="2">
    <source>
        <dbReference type="Pfam" id="PF09925"/>
    </source>
</evidence>
<dbReference type="OrthoDB" id="5351773at2"/>
<keyword evidence="4" id="KW-1185">Reference proteome</keyword>
<feature type="transmembrane region" description="Helical" evidence="1">
    <location>
        <begin position="228"/>
        <end position="249"/>
    </location>
</feature>
<keyword evidence="1" id="KW-0812">Transmembrane</keyword>
<dbReference type="EMBL" id="CP000767">
    <property type="protein sequence ID" value="EAU00112.1"/>
    <property type="molecule type" value="Genomic_DNA"/>
</dbReference>
<feature type="transmembrane region" description="Helical" evidence="1">
    <location>
        <begin position="173"/>
        <end position="192"/>
    </location>
</feature>
<evidence type="ECO:0000313" key="3">
    <source>
        <dbReference type="EMBL" id="EAU00112.1"/>
    </source>
</evidence>
<name>A7GYJ6_CAMC5</name>
<dbReference type="InterPro" id="IPR018677">
    <property type="entry name" value="DUF2157"/>
</dbReference>
<dbReference type="KEGG" id="ccv:CCV52592_1895"/>
<feature type="transmembrane region" description="Helical" evidence="1">
    <location>
        <begin position="47"/>
        <end position="66"/>
    </location>
</feature>
<feature type="transmembrane region" description="Helical" evidence="1">
    <location>
        <begin position="108"/>
        <end position="129"/>
    </location>
</feature>
<keyword evidence="1" id="KW-1133">Transmembrane helix</keyword>
<accession>A7GYJ6</accession>
<proteinExistence type="predicted"/>
<dbReference type="Proteomes" id="UP000006380">
    <property type="component" value="Chromosome"/>
</dbReference>